<dbReference type="Proteomes" id="UP000798662">
    <property type="component" value="Chromosome 1"/>
</dbReference>
<accession>A0ACC3BUL4</accession>
<gene>
    <name evidence="1" type="ORF">I4F81_003827</name>
</gene>
<proteinExistence type="predicted"/>
<organism evidence="1 2">
    <name type="scientific">Pyropia yezoensis</name>
    <name type="common">Susabi-nori</name>
    <name type="synonym">Porphyra yezoensis</name>
    <dbReference type="NCBI Taxonomy" id="2788"/>
    <lineage>
        <taxon>Eukaryota</taxon>
        <taxon>Rhodophyta</taxon>
        <taxon>Bangiophyceae</taxon>
        <taxon>Bangiales</taxon>
        <taxon>Bangiaceae</taxon>
        <taxon>Pyropia</taxon>
    </lineage>
</organism>
<dbReference type="EMBL" id="CM020618">
    <property type="protein sequence ID" value="KAK1861243.1"/>
    <property type="molecule type" value="Genomic_DNA"/>
</dbReference>
<sequence>MVPPPPAFAVAAAAAAVRVGHRGAATAAAVVRVGHRGGGASRALGAWRVVGAPSAAAVHLTGGRRCPPSRRNHRWTPPPPPPTMSAPTPPPPTAGSGTPVGNSMMDVSRGGEFVRKPSAFREWVRADGSTPFVPASGRYILYVSMACPWAHRTLITRALKGLESAIAIVVVHPHMGEDGWHFVDAKGEAGDDSGRCEPEPLFGFHNVSQLYRKASPDYAGRFTVPVLWDKERSTIVNNESSEIIQMLNSEFNEFATKPDVDLLPAGRAKEILDLAESFYNTVNNGVYRCGFATSQAAYDKAFEELFAELDHLNEHLSTRRYLAGSSLTLADVRLFPTLARFDAVYVQHFKTNLRQIKEYEHLHGYVRDMYQVPGVGQTVDIGHIKRHYTTSHPTINKYGIIPNGPDLTDYFTAPVDRTGLTG</sequence>
<comment type="caution">
    <text evidence="1">The sequence shown here is derived from an EMBL/GenBank/DDBJ whole genome shotgun (WGS) entry which is preliminary data.</text>
</comment>
<reference evidence="1" key="1">
    <citation type="submission" date="2019-11" db="EMBL/GenBank/DDBJ databases">
        <title>Nori genome reveals adaptations in red seaweeds to the harsh intertidal environment.</title>
        <authorList>
            <person name="Wang D."/>
            <person name="Mao Y."/>
        </authorList>
    </citation>
    <scope>NUCLEOTIDE SEQUENCE</scope>
    <source>
        <tissue evidence="1">Gametophyte</tissue>
    </source>
</reference>
<keyword evidence="2" id="KW-1185">Reference proteome</keyword>
<evidence type="ECO:0000313" key="2">
    <source>
        <dbReference type="Proteomes" id="UP000798662"/>
    </source>
</evidence>
<name>A0ACC3BUL4_PYRYE</name>
<evidence type="ECO:0000313" key="1">
    <source>
        <dbReference type="EMBL" id="KAK1861243.1"/>
    </source>
</evidence>
<protein>
    <submittedName>
        <fullName evidence="1">Uncharacterized protein</fullName>
    </submittedName>
</protein>